<comment type="caution">
    <text evidence="1">The sequence shown here is derived from an EMBL/GenBank/DDBJ whole genome shotgun (WGS) entry which is preliminary data.</text>
</comment>
<accession>A0ABT9P3E1</accession>
<evidence type="ECO:0000313" key="2">
    <source>
        <dbReference type="Proteomes" id="UP001235712"/>
    </source>
</evidence>
<sequence>MTGLLLDGVEVAEVEVATSYRARARGLLGRDGIETGLVLRPGSSVHTFGMRFAIDVVHVRRDGLVLAVTTLAPGRMGRPRPRSRWILETEAGRARSWGIEPGRNLTLRG</sequence>
<keyword evidence="2" id="KW-1185">Reference proteome</keyword>
<gene>
    <name evidence="1" type="ORF">J2S57_002359</name>
</gene>
<dbReference type="Pfam" id="PF02643">
    <property type="entry name" value="DUF192"/>
    <property type="match status" value="1"/>
</dbReference>
<proteinExistence type="predicted"/>
<organism evidence="1 2">
    <name type="scientific">Kineosporia succinea</name>
    <dbReference type="NCBI Taxonomy" id="84632"/>
    <lineage>
        <taxon>Bacteria</taxon>
        <taxon>Bacillati</taxon>
        <taxon>Actinomycetota</taxon>
        <taxon>Actinomycetes</taxon>
        <taxon>Kineosporiales</taxon>
        <taxon>Kineosporiaceae</taxon>
        <taxon>Kineosporia</taxon>
    </lineage>
</organism>
<dbReference type="EMBL" id="JAUSQZ010000001">
    <property type="protein sequence ID" value="MDP9826610.1"/>
    <property type="molecule type" value="Genomic_DNA"/>
</dbReference>
<name>A0ABT9P3E1_9ACTN</name>
<protein>
    <submittedName>
        <fullName evidence="1">Uncharacterized membrane protein (UPF0127 family)</fullName>
    </submittedName>
</protein>
<reference evidence="1 2" key="1">
    <citation type="submission" date="2023-07" db="EMBL/GenBank/DDBJ databases">
        <title>Sequencing the genomes of 1000 actinobacteria strains.</title>
        <authorList>
            <person name="Klenk H.-P."/>
        </authorList>
    </citation>
    <scope>NUCLEOTIDE SEQUENCE [LARGE SCALE GENOMIC DNA]</scope>
    <source>
        <strain evidence="1 2">DSM 44388</strain>
    </source>
</reference>
<dbReference type="RefSeq" id="WP_307241582.1">
    <property type="nucleotide sequence ID" value="NZ_JAUSQZ010000001.1"/>
</dbReference>
<dbReference type="Proteomes" id="UP001235712">
    <property type="component" value="Unassembled WGS sequence"/>
</dbReference>
<dbReference type="InterPro" id="IPR003795">
    <property type="entry name" value="DUF192"/>
</dbReference>
<evidence type="ECO:0000313" key="1">
    <source>
        <dbReference type="EMBL" id="MDP9826610.1"/>
    </source>
</evidence>
<dbReference type="Gene3D" id="2.60.120.1140">
    <property type="entry name" value="Protein of unknown function DUF192"/>
    <property type="match status" value="1"/>
</dbReference>
<dbReference type="InterPro" id="IPR038695">
    <property type="entry name" value="Saro_0823-like_sf"/>
</dbReference>